<feature type="domain" description="Card1 CARF" evidence="2">
    <location>
        <begin position="4"/>
        <end position="141"/>
    </location>
</feature>
<dbReference type="InterPro" id="IPR056339">
    <property type="entry name" value="CARF_Card1"/>
</dbReference>
<keyword evidence="4" id="KW-1185">Reference proteome</keyword>
<dbReference type="InterPro" id="IPR011335">
    <property type="entry name" value="Restrct_endonuc-II-like"/>
</dbReference>
<dbReference type="InterPro" id="IPR015093">
    <property type="entry name" value="Card1_endonucl_dom"/>
</dbReference>
<dbReference type="EMBL" id="CP091244">
    <property type="protein sequence ID" value="UJS25951.1"/>
    <property type="molecule type" value="Genomic_DNA"/>
</dbReference>
<evidence type="ECO:0000259" key="1">
    <source>
        <dbReference type="Pfam" id="PF09002"/>
    </source>
</evidence>
<dbReference type="RefSeq" id="WP_236501277.1">
    <property type="nucleotide sequence ID" value="NZ_CP091244.1"/>
</dbReference>
<organism evidence="3 4">
    <name type="scientific">Thiothrix winogradskyi</name>
    <dbReference type="NCBI Taxonomy" id="96472"/>
    <lineage>
        <taxon>Bacteria</taxon>
        <taxon>Pseudomonadati</taxon>
        <taxon>Pseudomonadota</taxon>
        <taxon>Gammaproteobacteria</taxon>
        <taxon>Thiotrichales</taxon>
        <taxon>Thiotrichaceae</taxon>
        <taxon>Thiothrix</taxon>
    </lineage>
</organism>
<protein>
    <submittedName>
        <fullName evidence="3">DUF1887 family CARF protein</fullName>
    </submittedName>
</protein>
<evidence type="ECO:0000313" key="3">
    <source>
        <dbReference type="EMBL" id="UJS25951.1"/>
    </source>
</evidence>
<dbReference type="Pfam" id="PF23400">
    <property type="entry name" value="CARF_Card1"/>
    <property type="match status" value="1"/>
</dbReference>
<dbReference type="Gene3D" id="3.40.50.10770">
    <property type="entry name" value="Hypothetical protein VC1899 like domain (Restriction endonuclease-like)"/>
    <property type="match status" value="1"/>
</dbReference>
<gene>
    <name evidence="3" type="ORF">L2Y54_07865</name>
</gene>
<proteinExistence type="predicted"/>
<feature type="domain" description="Card1 endonuclease" evidence="1">
    <location>
        <begin position="236"/>
        <end position="321"/>
    </location>
</feature>
<dbReference type="CDD" id="cd22364">
    <property type="entry name" value="VC1899-like"/>
    <property type="match status" value="1"/>
</dbReference>
<dbReference type="Gene3D" id="3.40.1350.10">
    <property type="match status" value="1"/>
</dbReference>
<sequence>MKTHLYLVSGQATPNITPALDADIRPDRVILLVSPDMQTRADWLEQVLKATAGVKVSRWSIEHPWNIEHIRDRVLDLLVQHDDENIMLNATGGTKPMSIAAYEAFRALDKPIFYVHPEKDQIIWMHPTGQARHQLAQRIRIPHFIQAHGRRVTERGAVQVPPDYRDFAQELIQNIQYFSGALGVLNWYANTAERSLRSEVLDKQHQRFDALQDLLDRLEQIGVMQQQEQRLVFSSESARFFANGGWLEQYVFATVNSLKKHIPSIQDTAQSLSVERDPGKIPNELDVVFLADNRLHLIECKAKNFKRGDSHSGAETLYKLDREPLKTRRIATVSVGLSTFC</sequence>
<accession>A0ABY3T2A4</accession>
<reference evidence="3" key="1">
    <citation type="journal article" date="2022" name="Microorganisms">
        <title>Two New Species of Filamentous Sulfur Bacteria of the Genus Thiothrix, Thiothrix winogradskyi sp. nov. and 'Candidatus Thiothrix sulfatifontis' sp. nov.</title>
        <authorList>
            <person name="Ravin N.V."/>
            <person name="Rossetti S."/>
            <person name="Beletsky A.V."/>
            <person name="Kadnikov V.V."/>
            <person name="Rudenko T.S."/>
            <person name="Smolyakov D.D."/>
            <person name="Moskvitina M.I."/>
            <person name="Gureeva M.V."/>
            <person name="Mardanov A.V."/>
            <person name="Grabovich M.Y."/>
        </authorList>
    </citation>
    <scope>NUCLEOTIDE SEQUENCE</scope>
    <source>
        <strain evidence="3">CT3</strain>
    </source>
</reference>
<evidence type="ECO:0000313" key="4">
    <source>
        <dbReference type="Proteomes" id="UP001054801"/>
    </source>
</evidence>
<name>A0ABY3T2A4_9GAMM</name>
<dbReference type="SUPFAM" id="SSF52980">
    <property type="entry name" value="Restriction endonuclease-like"/>
    <property type="match status" value="1"/>
</dbReference>
<dbReference type="InterPro" id="IPR011856">
    <property type="entry name" value="tRNA_endonuc-like_dom_sf"/>
</dbReference>
<dbReference type="Proteomes" id="UP001054801">
    <property type="component" value="Chromosome"/>
</dbReference>
<evidence type="ECO:0000259" key="2">
    <source>
        <dbReference type="Pfam" id="PF23400"/>
    </source>
</evidence>
<dbReference type="Pfam" id="PF09002">
    <property type="entry name" value="Card1_endonuc"/>
    <property type="match status" value="1"/>
</dbReference>